<proteinExistence type="predicted"/>
<dbReference type="Proteomes" id="UP001596512">
    <property type="component" value="Unassembled WGS sequence"/>
</dbReference>
<keyword evidence="2" id="KW-1185">Reference proteome</keyword>
<sequence>MRSVALADADLDALARGGGGVDVARSLVRARRGATLLLTAAAVRADPRAEPALRALARLPRAAVDRVLDDPATGAWAAATARGAAPATDLAFAAAAAAIRAGVPVELSFPQAGSGFLPSLGPLVEPVSGPCRTDRLRWTPAPVVPVDGHALAVSPLPAHLFPPDLPQATPGDHSALIREAWRTMADALPGTAAEFAAMITTLVPLSAPDGHATSSTVTDALGAVFLTFNTDAEALAATLVHELHHAKLAVVMDIHALTKPSATRYHAPWRPDPRPAGALLHGVYAFLGVAGFWRRRPGSERARAEFDRWRTATLAAAGDLLAGDDLTARGRRFVTTAAGVLRGWG</sequence>
<dbReference type="NCBIfam" id="TIGR04267">
    <property type="entry name" value="mod_HExxH"/>
    <property type="match status" value="1"/>
</dbReference>
<organism evidence="1 2">
    <name type="scientific">Actinokineospora soli</name>
    <dbReference type="NCBI Taxonomy" id="1048753"/>
    <lineage>
        <taxon>Bacteria</taxon>
        <taxon>Bacillati</taxon>
        <taxon>Actinomycetota</taxon>
        <taxon>Actinomycetes</taxon>
        <taxon>Pseudonocardiales</taxon>
        <taxon>Pseudonocardiaceae</taxon>
        <taxon>Actinokineospora</taxon>
    </lineage>
</organism>
<evidence type="ECO:0000313" key="1">
    <source>
        <dbReference type="EMBL" id="MFC7617021.1"/>
    </source>
</evidence>
<evidence type="ECO:0000313" key="2">
    <source>
        <dbReference type="Proteomes" id="UP001596512"/>
    </source>
</evidence>
<gene>
    <name evidence="1" type="ORF">ACFQV2_29880</name>
</gene>
<protein>
    <submittedName>
        <fullName evidence="1">HEXXH motif-containing putative peptide modification protein</fullName>
    </submittedName>
</protein>
<dbReference type="EMBL" id="JBHTEY010000004">
    <property type="protein sequence ID" value="MFC7617021.1"/>
    <property type="molecule type" value="Genomic_DNA"/>
</dbReference>
<dbReference type="InterPro" id="IPR026337">
    <property type="entry name" value="AKG_HExxH"/>
</dbReference>
<name>A0ABW2TUM8_9PSEU</name>
<reference evidence="2" key="1">
    <citation type="journal article" date="2019" name="Int. J. Syst. Evol. Microbiol.">
        <title>The Global Catalogue of Microorganisms (GCM) 10K type strain sequencing project: providing services to taxonomists for standard genome sequencing and annotation.</title>
        <authorList>
            <consortium name="The Broad Institute Genomics Platform"/>
            <consortium name="The Broad Institute Genome Sequencing Center for Infectious Disease"/>
            <person name="Wu L."/>
            <person name="Ma J."/>
        </authorList>
    </citation>
    <scope>NUCLEOTIDE SEQUENCE [LARGE SCALE GENOMIC DNA]</scope>
    <source>
        <strain evidence="2">JCM 17695</strain>
    </source>
</reference>
<comment type="caution">
    <text evidence="1">The sequence shown here is derived from an EMBL/GenBank/DDBJ whole genome shotgun (WGS) entry which is preliminary data.</text>
</comment>
<accession>A0ABW2TUM8</accession>